<proteinExistence type="inferred from homology"/>
<evidence type="ECO:0000256" key="4">
    <source>
        <dbReference type="ARBA" id="ARBA00022475"/>
    </source>
</evidence>
<evidence type="ECO:0000259" key="11">
    <source>
        <dbReference type="PROSITE" id="PS52015"/>
    </source>
</evidence>
<dbReference type="SUPFAM" id="SSF74653">
    <property type="entry name" value="TolA/TonB C-terminal domain"/>
    <property type="match status" value="1"/>
</dbReference>
<dbReference type="GO" id="GO:0055085">
    <property type="term" value="P:transmembrane transport"/>
    <property type="evidence" value="ECO:0007669"/>
    <property type="project" value="InterPro"/>
</dbReference>
<evidence type="ECO:0000256" key="1">
    <source>
        <dbReference type="ARBA" id="ARBA00004383"/>
    </source>
</evidence>
<keyword evidence="9 10" id="KW-0472">Membrane</keyword>
<gene>
    <name evidence="12" type="ORF">FA046_15495</name>
</gene>
<dbReference type="RefSeq" id="WP_136827443.1">
    <property type="nucleotide sequence ID" value="NZ_SWBP01000006.1"/>
</dbReference>
<dbReference type="GO" id="GO:0031992">
    <property type="term" value="F:energy transducer activity"/>
    <property type="evidence" value="ECO:0007669"/>
    <property type="project" value="TreeGrafter"/>
</dbReference>
<dbReference type="AlphaFoldDB" id="A0A4U1BUM4"/>
<organism evidence="12 13">
    <name type="scientific">Pedobacter cryophilus</name>
    <dbReference type="NCBI Taxonomy" id="2571271"/>
    <lineage>
        <taxon>Bacteria</taxon>
        <taxon>Pseudomonadati</taxon>
        <taxon>Bacteroidota</taxon>
        <taxon>Sphingobacteriia</taxon>
        <taxon>Sphingobacteriales</taxon>
        <taxon>Sphingobacteriaceae</taxon>
        <taxon>Pedobacter</taxon>
    </lineage>
</organism>
<evidence type="ECO:0000256" key="7">
    <source>
        <dbReference type="ARBA" id="ARBA00022927"/>
    </source>
</evidence>
<comment type="subcellular location">
    <subcellularLocation>
        <location evidence="1">Cell inner membrane</location>
        <topology evidence="1">Single-pass membrane protein</topology>
        <orientation evidence="1">Periplasmic side</orientation>
    </subcellularLocation>
</comment>
<accession>A0A4U1BUM4</accession>
<evidence type="ECO:0000256" key="8">
    <source>
        <dbReference type="ARBA" id="ARBA00022989"/>
    </source>
</evidence>
<evidence type="ECO:0000256" key="9">
    <source>
        <dbReference type="ARBA" id="ARBA00023136"/>
    </source>
</evidence>
<feature type="domain" description="TonB C-terminal" evidence="11">
    <location>
        <begin position="185"/>
        <end position="275"/>
    </location>
</feature>
<feature type="transmembrane region" description="Helical" evidence="10">
    <location>
        <begin position="41"/>
        <end position="62"/>
    </location>
</feature>
<dbReference type="NCBIfam" id="TIGR01352">
    <property type="entry name" value="tonB_Cterm"/>
    <property type="match status" value="1"/>
</dbReference>
<dbReference type="EMBL" id="SWBP01000006">
    <property type="protein sequence ID" value="TKB96068.1"/>
    <property type="molecule type" value="Genomic_DNA"/>
</dbReference>
<dbReference type="PROSITE" id="PS52015">
    <property type="entry name" value="TONB_CTD"/>
    <property type="match status" value="1"/>
</dbReference>
<evidence type="ECO:0000313" key="13">
    <source>
        <dbReference type="Proteomes" id="UP000308181"/>
    </source>
</evidence>
<dbReference type="PANTHER" id="PTHR33446">
    <property type="entry name" value="PROTEIN TONB-RELATED"/>
    <property type="match status" value="1"/>
</dbReference>
<name>A0A4U1BUM4_9SPHI</name>
<protein>
    <submittedName>
        <fullName evidence="12">Energy transducer TonB</fullName>
    </submittedName>
</protein>
<dbReference type="InterPro" id="IPR037682">
    <property type="entry name" value="TonB_C"/>
</dbReference>
<evidence type="ECO:0000256" key="10">
    <source>
        <dbReference type="SAM" id="Phobius"/>
    </source>
</evidence>
<dbReference type="PANTHER" id="PTHR33446:SF2">
    <property type="entry name" value="PROTEIN TONB"/>
    <property type="match status" value="1"/>
</dbReference>
<comment type="similarity">
    <text evidence="2">Belongs to the TonB family.</text>
</comment>
<keyword evidence="13" id="KW-1185">Reference proteome</keyword>
<keyword evidence="7" id="KW-0653">Protein transport</keyword>
<evidence type="ECO:0000256" key="6">
    <source>
        <dbReference type="ARBA" id="ARBA00022692"/>
    </source>
</evidence>
<reference evidence="12 13" key="1">
    <citation type="submission" date="2019-04" db="EMBL/GenBank/DDBJ databases">
        <title>Pedobacter sp. AR-3-17 sp. nov., isolated from Arctic soil.</title>
        <authorList>
            <person name="Dahal R.H."/>
            <person name="Kim D.-U."/>
        </authorList>
    </citation>
    <scope>NUCLEOTIDE SEQUENCE [LARGE SCALE GENOMIC DNA]</scope>
    <source>
        <strain evidence="12 13">AR-3-17</strain>
    </source>
</reference>
<dbReference type="Proteomes" id="UP000308181">
    <property type="component" value="Unassembled WGS sequence"/>
</dbReference>
<dbReference type="InterPro" id="IPR051045">
    <property type="entry name" value="TonB-dependent_transducer"/>
</dbReference>
<evidence type="ECO:0000256" key="3">
    <source>
        <dbReference type="ARBA" id="ARBA00022448"/>
    </source>
</evidence>
<dbReference type="OrthoDB" id="649093at2"/>
<keyword evidence="8 10" id="KW-1133">Transmembrane helix</keyword>
<dbReference type="Pfam" id="PF03544">
    <property type="entry name" value="TonB_C"/>
    <property type="match status" value="1"/>
</dbReference>
<dbReference type="GO" id="GO:0098797">
    <property type="term" value="C:plasma membrane protein complex"/>
    <property type="evidence" value="ECO:0007669"/>
    <property type="project" value="TreeGrafter"/>
</dbReference>
<keyword evidence="6 10" id="KW-0812">Transmembrane</keyword>
<dbReference type="GO" id="GO:0015031">
    <property type="term" value="P:protein transport"/>
    <property type="evidence" value="ECO:0007669"/>
    <property type="project" value="UniProtKB-KW"/>
</dbReference>
<evidence type="ECO:0000256" key="5">
    <source>
        <dbReference type="ARBA" id="ARBA00022519"/>
    </source>
</evidence>
<keyword evidence="3" id="KW-0813">Transport</keyword>
<evidence type="ECO:0000313" key="12">
    <source>
        <dbReference type="EMBL" id="TKB96068.1"/>
    </source>
</evidence>
<dbReference type="Gene3D" id="3.30.1150.10">
    <property type="match status" value="1"/>
</dbReference>
<keyword evidence="5" id="KW-0997">Cell inner membrane</keyword>
<keyword evidence="4" id="KW-1003">Cell membrane</keyword>
<sequence length="275" mass="30462">MLYSKFSINKVEWLDLVFENRNQSYGAYVLRKESGNYLMKALIISSVFFIGMLLVLFSSFWLKDSLMGKINSKEHISDPILKLTEVSFNKKEQPPLAVSKSAPKVKQTQSLPPRVVNDAFVKTDPPTTEKLMNTIIGPSTTEGTTSIDANVLPGTNQTGDGNGFGEENNELLNVASVDQMPEFPGGMQAWSKFLNRNLSYPTLAQQNDITGRVIVSFVVEKNGEISNLKILQGIGAGCDEEALRVIKKSPLWKPGLQNGKAVRVSYVIPIVFRMN</sequence>
<comment type="caution">
    <text evidence="12">The sequence shown here is derived from an EMBL/GenBank/DDBJ whole genome shotgun (WGS) entry which is preliminary data.</text>
</comment>
<dbReference type="InterPro" id="IPR006260">
    <property type="entry name" value="TonB/TolA_C"/>
</dbReference>
<evidence type="ECO:0000256" key="2">
    <source>
        <dbReference type="ARBA" id="ARBA00006555"/>
    </source>
</evidence>